<keyword evidence="9" id="KW-1185">Reference proteome</keyword>
<comment type="caution">
    <text evidence="8">The sequence shown here is derived from an EMBL/GenBank/DDBJ whole genome shotgun (WGS) entry which is preliminary data.</text>
</comment>
<organism evidence="8 9">
    <name type="scientific">Nocardia callitridis</name>
    <dbReference type="NCBI Taxonomy" id="648753"/>
    <lineage>
        <taxon>Bacteria</taxon>
        <taxon>Bacillati</taxon>
        <taxon>Actinomycetota</taxon>
        <taxon>Actinomycetes</taxon>
        <taxon>Mycobacteriales</taxon>
        <taxon>Nocardiaceae</taxon>
        <taxon>Nocardia</taxon>
    </lineage>
</organism>
<sequence>MTVALPDVLRRRAIEEPERIAYRFLDENGDETTILTYRALYDQALATAEQLNEACASGDRALLVFGHGQEFLVAFFGCLYARVIPVPVNPPRRDRVQEATRAIVVDCRPSAVLTTSSMRAALVPALSEIHPVRRWLAVDEIPAIPDAFEPEPTALDTLAFLQYTSGSTSTPKGVRVTHRNLVANQEMIRLGFGHDRDSTVVGWAPLFHDQGLIGNVLQPLYVGAPSILLAPSTFIRRPLLWLTSISRYRAHTSGGPNFAFDACVARAAAGTMPDLELSSWRVAFNGAEPIRAATLARFTETFAPHGFSNNSWYPCYGLAEATLLVTGSWPGRGPRTVDADADALRLRRYVHTEAGTNTLLGSGRVLPGQSLRLVDPYTRLPCDADRVGEIWVSGDHVAQGYWDNPEATERTFLARCADEPDRTYLRTGDLGLLVDDELYVVSRLKDVLIVRGRNYYPHDIEYTAAAAHSDLRAGGGAAFTVPGREADRVVLVQETRRDAVDIDRTEITGAIKAAVLREHGLSIAEVVLAPAGTLHKTSSGKIMRADARDRYSTTGSGSEPTPVDQPARQR</sequence>
<evidence type="ECO:0000313" key="8">
    <source>
        <dbReference type="EMBL" id="GAA5060448.1"/>
    </source>
</evidence>
<dbReference type="InterPro" id="IPR000873">
    <property type="entry name" value="AMP-dep_synth/lig_dom"/>
</dbReference>
<proteinExistence type="inferred from homology"/>
<dbReference type="Gene3D" id="3.30.300.30">
    <property type="match status" value="1"/>
</dbReference>
<evidence type="ECO:0000256" key="4">
    <source>
        <dbReference type="ARBA" id="ARBA00023098"/>
    </source>
</evidence>
<comment type="similarity">
    <text evidence="1">Belongs to the ATP-dependent AMP-binding enzyme family.</text>
</comment>
<dbReference type="RefSeq" id="WP_345497261.1">
    <property type="nucleotide sequence ID" value="NZ_BAABJM010000004.1"/>
</dbReference>
<dbReference type="PANTHER" id="PTHR22754">
    <property type="entry name" value="DISCO-INTERACTING PROTEIN 2 DIP2 -RELATED"/>
    <property type="match status" value="1"/>
</dbReference>
<feature type="region of interest" description="Disordered" evidence="5">
    <location>
        <begin position="538"/>
        <end position="570"/>
    </location>
</feature>
<evidence type="ECO:0000259" key="6">
    <source>
        <dbReference type="Pfam" id="PF00501"/>
    </source>
</evidence>
<dbReference type="Pfam" id="PF23024">
    <property type="entry name" value="AMP-dom_DIP2-like"/>
    <property type="match status" value="1"/>
</dbReference>
<dbReference type="Proteomes" id="UP001500603">
    <property type="component" value="Unassembled WGS sequence"/>
</dbReference>
<dbReference type="PROSITE" id="PS00455">
    <property type="entry name" value="AMP_BINDING"/>
    <property type="match status" value="1"/>
</dbReference>
<dbReference type="CDD" id="cd05931">
    <property type="entry name" value="FAAL"/>
    <property type="match status" value="1"/>
</dbReference>
<feature type="domain" description="AMP-binding enzyme C-terminal" evidence="7">
    <location>
        <begin position="446"/>
        <end position="553"/>
    </location>
</feature>
<evidence type="ECO:0000256" key="3">
    <source>
        <dbReference type="ARBA" id="ARBA00022832"/>
    </source>
</evidence>
<dbReference type="InterPro" id="IPR025110">
    <property type="entry name" value="AMP-bd_C"/>
</dbReference>
<dbReference type="SUPFAM" id="SSF56801">
    <property type="entry name" value="Acetyl-CoA synthetase-like"/>
    <property type="match status" value="1"/>
</dbReference>
<gene>
    <name evidence="8" type="ORF">GCM10023318_41880</name>
</gene>
<reference evidence="9" key="1">
    <citation type="journal article" date="2019" name="Int. J. Syst. Evol. Microbiol.">
        <title>The Global Catalogue of Microorganisms (GCM) 10K type strain sequencing project: providing services to taxonomists for standard genome sequencing and annotation.</title>
        <authorList>
            <consortium name="The Broad Institute Genomics Platform"/>
            <consortium name="The Broad Institute Genome Sequencing Center for Infectious Disease"/>
            <person name="Wu L."/>
            <person name="Ma J."/>
        </authorList>
    </citation>
    <scope>NUCLEOTIDE SEQUENCE [LARGE SCALE GENOMIC DNA]</scope>
    <source>
        <strain evidence="9">JCM 18298</strain>
    </source>
</reference>
<feature type="domain" description="AMP-dependent synthetase/ligase" evidence="6">
    <location>
        <begin position="10"/>
        <end position="402"/>
    </location>
</feature>
<evidence type="ECO:0000256" key="1">
    <source>
        <dbReference type="ARBA" id="ARBA00006432"/>
    </source>
</evidence>
<dbReference type="EMBL" id="BAABJM010000004">
    <property type="protein sequence ID" value="GAA5060448.1"/>
    <property type="molecule type" value="Genomic_DNA"/>
</dbReference>
<dbReference type="InterPro" id="IPR020845">
    <property type="entry name" value="AMP-binding_CS"/>
</dbReference>
<dbReference type="Gene3D" id="3.40.50.12780">
    <property type="entry name" value="N-terminal domain of ligase-like"/>
    <property type="match status" value="1"/>
</dbReference>
<evidence type="ECO:0000256" key="5">
    <source>
        <dbReference type="SAM" id="MobiDB-lite"/>
    </source>
</evidence>
<dbReference type="InterPro" id="IPR042099">
    <property type="entry name" value="ANL_N_sf"/>
</dbReference>
<evidence type="ECO:0000259" key="7">
    <source>
        <dbReference type="Pfam" id="PF23024"/>
    </source>
</evidence>
<keyword evidence="2" id="KW-0436">Ligase</keyword>
<dbReference type="InterPro" id="IPR045851">
    <property type="entry name" value="AMP-bd_C_sf"/>
</dbReference>
<evidence type="ECO:0000313" key="9">
    <source>
        <dbReference type="Proteomes" id="UP001500603"/>
    </source>
</evidence>
<name>A0ABP9KME2_9NOCA</name>
<evidence type="ECO:0000256" key="2">
    <source>
        <dbReference type="ARBA" id="ARBA00022598"/>
    </source>
</evidence>
<accession>A0ABP9KME2</accession>
<keyword evidence="4" id="KW-0443">Lipid metabolism</keyword>
<dbReference type="Pfam" id="PF00501">
    <property type="entry name" value="AMP-binding"/>
    <property type="match status" value="1"/>
</dbReference>
<protein>
    <submittedName>
        <fullName evidence="8">Uncharacterized protein</fullName>
    </submittedName>
</protein>
<keyword evidence="3" id="KW-0276">Fatty acid metabolism</keyword>
<dbReference type="PANTHER" id="PTHR22754:SF32">
    <property type="entry name" value="DISCO-INTERACTING PROTEIN 2"/>
    <property type="match status" value="1"/>
</dbReference>
<dbReference type="InterPro" id="IPR040097">
    <property type="entry name" value="FAAL/FAAC"/>
</dbReference>